<dbReference type="EMBL" id="VVUY01000002">
    <property type="protein sequence ID" value="KAA2563667.1"/>
    <property type="molecule type" value="Genomic_DNA"/>
</dbReference>
<dbReference type="PANTHER" id="PTHR43236:SF1">
    <property type="entry name" value="BLL7220 PROTEIN"/>
    <property type="match status" value="1"/>
</dbReference>
<proteinExistence type="predicted"/>
<evidence type="ECO:0000259" key="1">
    <source>
        <dbReference type="Pfam" id="PF06114"/>
    </source>
</evidence>
<dbReference type="AlphaFoldDB" id="A0A9P4DQ52"/>
<protein>
    <submittedName>
        <fullName evidence="2">ImmA/IrrE family metallo-endopeptidase</fullName>
    </submittedName>
</protein>
<comment type="caution">
    <text evidence="2">The sequence shown here is derived from an EMBL/GenBank/DDBJ whole genome shotgun (WGS) entry which is preliminary data.</text>
</comment>
<dbReference type="InterPro" id="IPR052345">
    <property type="entry name" value="Rad_response_metalloprotease"/>
</dbReference>
<dbReference type="PANTHER" id="PTHR43236">
    <property type="entry name" value="ANTITOXIN HIGA1"/>
    <property type="match status" value="1"/>
</dbReference>
<reference evidence="2 3" key="1">
    <citation type="journal article" date="2019" name="Nat. Med.">
        <title>A library of human gut bacterial isolates paired with longitudinal multiomics data enables mechanistic microbiome research.</title>
        <authorList>
            <person name="Poyet M."/>
            <person name="Groussin M."/>
            <person name="Gibbons S.M."/>
            <person name="Avila-Pacheco J."/>
            <person name="Jiang X."/>
            <person name="Kearney S.M."/>
            <person name="Perrotta A.R."/>
            <person name="Berdy B."/>
            <person name="Zhao S."/>
            <person name="Lieberman T.D."/>
            <person name="Swanson P.K."/>
            <person name="Smith M."/>
            <person name="Roesemann S."/>
            <person name="Alexander J.E."/>
            <person name="Rich S.A."/>
            <person name="Livny J."/>
            <person name="Vlamakis H."/>
            <person name="Clish C."/>
            <person name="Bullock K."/>
            <person name="Deik A."/>
            <person name="Scott J."/>
            <person name="Pierce K.A."/>
            <person name="Xavier R.J."/>
            <person name="Alm E.J."/>
        </authorList>
    </citation>
    <scope>NUCLEOTIDE SEQUENCE [LARGE SCALE GENOMIC DNA]</scope>
    <source>
        <strain evidence="2 3">BIOML-A204</strain>
    </source>
</reference>
<gene>
    <name evidence="2" type="ORF">F2S36_02310</name>
</gene>
<evidence type="ECO:0000313" key="3">
    <source>
        <dbReference type="Proteomes" id="UP000323119"/>
    </source>
</evidence>
<accession>A0A9P4DQ52</accession>
<name>A0A9P4DQ52_9BACT</name>
<dbReference type="Pfam" id="PF06114">
    <property type="entry name" value="Peptidase_M78"/>
    <property type="match status" value="1"/>
</dbReference>
<sequence length="234" mass="26810">MARPLSITLEIEANELRRRIALGDTAPVDTRKALQQLGVLCVFMPMQETFSGMCLKHKEKRFMLVNSKVALGRQHFTIAHELYHLFIQEEFSSQICPQSSSDPVEKQADCFATFFLMPRNGVIEEFKKLGMKYTADVNIAHVLYLQQYFGVSFQSMIYRLNNLTLISDKQKETFLLYQPTAVAREYGYSTSLYTPTNEKIVLGDYSAKAQSLFNKELISEGHLIDLLSEIKLDE</sequence>
<feature type="domain" description="IrrE N-terminal-like" evidence="1">
    <location>
        <begin position="35"/>
        <end position="161"/>
    </location>
</feature>
<organism evidence="2 3">
    <name type="scientific">Alistipes onderdonkii</name>
    <dbReference type="NCBI Taxonomy" id="328813"/>
    <lineage>
        <taxon>Bacteria</taxon>
        <taxon>Pseudomonadati</taxon>
        <taxon>Bacteroidota</taxon>
        <taxon>Bacteroidia</taxon>
        <taxon>Bacteroidales</taxon>
        <taxon>Rikenellaceae</taxon>
        <taxon>Alistipes</taxon>
    </lineage>
</organism>
<dbReference type="Proteomes" id="UP000323119">
    <property type="component" value="Unassembled WGS sequence"/>
</dbReference>
<dbReference type="RefSeq" id="WP_070099862.1">
    <property type="nucleotide sequence ID" value="NZ_DAWDXQ010000002.1"/>
</dbReference>
<dbReference type="Gene3D" id="1.10.10.2910">
    <property type="match status" value="1"/>
</dbReference>
<dbReference type="InterPro" id="IPR010359">
    <property type="entry name" value="IrrE_HExxH"/>
</dbReference>
<evidence type="ECO:0000313" key="2">
    <source>
        <dbReference type="EMBL" id="KAA2563667.1"/>
    </source>
</evidence>